<dbReference type="EMBL" id="JAPWTJ010002181">
    <property type="protein sequence ID" value="KAJ8967459.1"/>
    <property type="molecule type" value="Genomic_DNA"/>
</dbReference>
<feature type="compositionally biased region" description="Acidic residues" evidence="1">
    <location>
        <begin position="152"/>
        <end position="169"/>
    </location>
</feature>
<feature type="transmembrane region" description="Helical" evidence="2">
    <location>
        <begin position="6"/>
        <end position="24"/>
    </location>
</feature>
<keyword evidence="4" id="KW-1185">Reference proteome</keyword>
<protein>
    <submittedName>
        <fullName evidence="3">Uncharacterized protein</fullName>
    </submittedName>
</protein>
<keyword evidence="2" id="KW-0812">Transmembrane</keyword>
<feature type="non-terminal residue" evidence="3">
    <location>
        <position position="169"/>
    </location>
</feature>
<proteinExistence type="predicted"/>
<accession>A0ABQ9IW29</accession>
<sequence>MLLRRRKFWLYLMAILATNIWMHWKRLKRMASLYFAPNNTAHTVFSPLMCLFWTFKDRVSLSPCQVIIKGLRKSCGNGERSRCIQKHRPFNPNICPDWMFALSEVTDIERPDDLSENQPDPSNTHPESLSDLSEGLPIANLQEHTSQKTESDSENADPFAEDDDDDEAA</sequence>
<evidence type="ECO:0000313" key="3">
    <source>
        <dbReference type="EMBL" id="KAJ8967459.1"/>
    </source>
</evidence>
<evidence type="ECO:0000256" key="2">
    <source>
        <dbReference type="SAM" id="Phobius"/>
    </source>
</evidence>
<organism evidence="3 4">
    <name type="scientific">Molorchus minor</name>
    <dbReference type="NCBI Taxonomy" id="1323400"/>
    <lineage>
        <taxon>Eukaryota</taxon>
        <taxon>Metazoa</taxon>
        <taxon>Ecdysozoa</taxon>
        <taxon>Arthropoda</taxon>
        <taxon>Hexapoda</taxon>
        <taxon>Insecta</taxon>
        <taxon>Pterygota</taxon>
        <taxon>Neoptera</taxon>
        <taxon>Endopterygota</taxon>
        <taxon>Coleoptera</taxon>
        <taxon>Polyphaga</taxon>
        <taxon>Cucujiformia</taxon>
        <taxon>Chrysomeloidea</taxon>
        <taxon>Cerambycidae</taxon>
        <taxon>Lamiinae</taxon>
        <taxon>Monochamini</taxon>
        <taxon>Molorchus</taxon>
    </lineage>
</organism>
<reference evidence="3" key="1">
    <citation type="journal article" date="2023" name="Insect Mol. Biol.">
        <title>Genome sequencing provides insights into the evolution of gene families encoding plant cell wall-degrading enzymes in longhorned beetles.</title>
        <authorList>
            <person name="Shin N.R."/>
            <person name="Okamura Y."/>
            <person name="Kirsch R."/>
            <person name="Pauchet Y."/>
        </authorList>
    </citation>
    <scope>NUCLEOTIDE SEQUENCE</scope>
    <source>
        <strain evidence="3">MMC_N1</strain>
    </source>
</reference>
<keyword evidence="2" id="KW-0472">Membrane</keyword>
<evidence type="ECO:0000256" key="1">
    <source>
        <dbReference type="SAM" id="MobiDB-lite"/>
    </source>
</evidence>
<evidence type="ECO:0000313" key="4">
    <source>
        <dbReference type="Proteomes" id="UP001162164"/>
    </source>
</evidence>
<dbReference type="Proteomes" id="UP001162164">
    <property type="component" value="Unassembled WGS sequence"/>
</dbReference>
<keyword evidence="2" id="KW-1133">Transmembrane helix</keyword>
<feature type="compositionally biased region" description="Polar residues" evidence="1">
    <location>
        <begin position="116"/>
        <end position="131"/>
    </location>
</feature>
<name>A0ABQ9IW29_9CUCU</name>
<feature type="region of interest" description="Disordered" evidence="1">
    <location>
        <begin position="111"/>
        <end position="169"/>
    </location>
</feature>
<comment type="caution">
    <text evidence="3">The sequence shown here is derived from an EMBL/GenBank/DDBJ whole genome shotgun (WGS) entry which is preliminary data.</text>
</comment>
<gene>
    <name evidence="3" type="ORF">NQ317_000305</name>
</gene>